<comment type="pathway">
    <text evidence="1 8 9">Sulfur metabolism; glutathione biosynthesis; glutathione from L-cysteine and L-glutamate: step 1/2.</text>
</comment>
<evidence type="ECO:0000256" key="4">
    <source>
        <dbReference type="ARBA" id="ARBA00022684"/>
    </source>
</evidence>
<dbReference type="OrthoDB" id="9803907at2"/>
<keyword evidence="6 8" id="KW-0067">ATP-binding</keyword>
<dbReference type="Pfam" id="PF04262">
    <property type="entry name" value="Glu_cys_ligase"/>
    <property type="match status" value="1"/>
</dbReference>
<comment type="similarity">
    <text evidence="2 8">Belongs to the glutamate--cysteine ligase type 1 family. Type 1 subfamily.</text>
</comment>
<dbReference type="NCBIfam" id="TIGR01434">
    <property type="entry name" value="glu_cys_ligase"/>
    <property type="match status" value="1"/>
</dbReference>
<proteinExistence type="inferred from homology"/>
<evidence type="ECO:0000313" key="12">
    <source>
        <dbReference type="Proteomes" id="UP000580517"/>
    </source>
</evidence>
<evidence type="ECO:0000256" key="2">
    <source>
        <dbReference type="ARBA" id="ARBA00008772"/>
    </source>
</evidence>
<dbReference type="Gene3D" id="3.30.590.20">
    <property type="match status" value="1"/>
</dbReference>
<comment type="caution">
    <text evidence="11">The sequence shown here is derived from an EMBL/GenBank/DDBJ whole genome shotgun (WGS) entry which is preliminary data.</text>
</comment>
<dbReference type="GO" id="GO:0005829">
    <property type="term" value="C:cytosol"/>
    <property type="evidence" value="ECO:0007669"/>
    <property type="project" value="TreeGrafter"/>
</dbReference>
<comment type="catalytic activity">
    <reaction evidence="7 8 9">
        <text>L-cysteine + L-glutamate + ATP = gamma-L-glutamyl-L-cysteine + ADP + phosphate + H(+)</text>
        <dbReference type="Rhea" id="RHEA:13285"/>
        <dbReference type="ChEBI" id="CHEBI:15378"/>
        <dbReference type="ChEBI" id="CHEBI:29985"/>
        <dbReference type="ChEBI" id="CHEBI:30616"/>
        <dbReference type="ChEBI" id="CHEBI:35235"/>
        <dbReference type="ChEBI" id="CHEBI:43474"/>
        <dbReference type="ChEBI" id="CHEBI:58173"/>
        <dbReference type="ChEBI" id="CHEBI:456216"/>
        <dbReference type="EC" id="6.3.2.2"/>
    </reaction>
</comment>
<evidence type="ECO:0000256" key="6">
    <source>
        <dbReference type="ARBA" id="ARBA00022840"/>
    </source>
</evidence>
<gene>
    <name evidence="8" type="primary">gshA</name>
    <name evidence="11" type="ORF">H0A68_05025</name>
</gene>
<dbReference type="AlphaFoldDB" id="A0A853F8B6"/>
<evidence type="ECO:0000256" key="5">
    <source>
        <dbReference type="ARBA" id="ARBA00022741"/>
    </source>
</evidence>
<dbReference type="PANTHER" id="PTHR38761:SF1">
    <property type="entry name" value="GLUTAMATE--CYSTEINE LIGASE"/>
    <property type="match status" value="1"/>
</dbReference>
<accession>A0A853F8B6</accession>
<protein>
    <recommendedName>
        <fullName evidence="8">Glutamate--cysteine ligase</fullName>
        <ecNumber evidence="8">6.3.2.2</ecNumber>
    </recommendedName>
    <alternativeName>
        <fullName evidence="8">Gamma-ECS</fullName>
        <shortName evidence="8">GCS</shortName>
    </alternativeName>
    <alternativeName>
        <fullName evidence="8">Gamma-glutamylcysteine synthetase</fullName>
    </alternativeName>
</protein>
<dbReference type="InterPro" id="IPR006334">
    <property type="entry name" value="Glut_cys_ligase"/>
</dbReference>
<dbReference type="GO" id="GO:0005524">
    <property type="term" value="F:ATP binding"/>
    <property type="evidence" value="ECO:0007669"/>
    <property type="project" value="UniProtKB-KW"/>
</dbReference>
<evidence type="ECO:0000256" key="7">
    <source>
        <dbReference type="ARBA" id="ARBA00048819"/>
    </source>
</evidence>
<evidence type="ECO:0000259" key="10">
    <source>
        <dbReference type="Pfam" id="PF04262"/>
    </source>
</evidence>
<evidence type="ECO:0000313" key="11">
    <source>
        <dbReference type="EMBL" id="NYT36227.1"/>
    </source>
</evidence>
<dbReference type="UniPathway" id="UPA00142">
    <property type="reaction ID" value="UER00209"/>
</dbReference>
<dbReference type="EMBL" id="JACCEW010000001">
    <property type="protein sequence ID" value="NYT36227.1"/>
    <property type="molecule type" value="Genomic_DNA"/>
</dbReference>
<dbReference type="EC" id="6.3.2.2" evidence="8"/>
<dbReference type="InterPro" id="IPR014746">
    <property type="entry name" value="Gln_synth/guanido_kin_cat_dom"/>
</dbReference>
<dbReference type="HAMAP" id="MF_00578">
    <property type="entry name" value="Glu_cys_ligase"/>
    <property type="match status" value="1"/>
</dbReference>
<dbReference type="PANTHER" id="PTHR38761">
    <property type="entry name" value="GLUTAMATE--CYSTEINE LIGASE"/>
    <property type="match status" value="1"/>
</dbReference>
<evidence type="ECO:0000256" key="8">
    <source>
        <dbReference type="HAMAP-Rule" id="MF_00578"/>
    </source>
</evidence>
<keyword evidence="4 8" id="KW-0317">Glutathione biosynthesis</keyword>
<reference evidence="11 12" key="1">
    <citation type="submission" date="2020-07" db="EMBL/GenBank/DDBJ databases">
        <title>Taxonomic revisions and descriptions of new bacterial species based on genomic comparisons in the high-G+C-content subgroup of the family Alcaligenaceae.</title>
        <authorList>
            <person name="Szabo A."/>
            <person name="Felfoldi T."/>
        </authorList>
    </citation>
    <scope>NUCLEOTIDE SEQUENCE [LARGE SCALE GENOMIC DNA]</scope>
    <source>
        <strain evidence="11 12">DSM 25264</strain>
    </source>
</reference>
<organism evidence="11 12">
    <name type="scientific">Allopusillimonas soli</name>
    <dbReference type="NCBI Taxonomy" id="659016"/>
    <lineage>
        <taxon>Bacteria</taxon>
        <taxon>Pseudomonadati</taxon>
        <taxon>Pseudomonadota</taxon>
        <taxon>Betaproteobacteria</taxon>
        <taxon>Burkholderiales</taxon>
        <taxon>Alcaligenaceae</taxon>
        <taxon>Allopusillimonas</taxon>
    </lineage>
</organism>
<dbReference type="InterPro" id="IPR007370">
    <property type="entry name" value="Glu_cys_ligase"/>
</dbReference>
<evidence type="ECO:0000256" key="1">
    <source>
        <dbReference type="ARBA" id="ARBA00005006"/>
    </source>
</evidence>
<dbReference type="GO" id="GO:0004357">
    <property type="term" value="F:glutamate-cysteine ligase activity"/>
    <property type="evidence" value="ECO:0007669"/>
    <property type="project" value="UniProtKB-UniRule"/>
</dbReference>
<evidence type="ECO:0000256" key="9">
    <source>
        <dbReference type="RuleBase" id="RU004391"/>
    </source>
</evidence>
<keyword evidence="12" id="KW-1185">Reference proteome</keyword>
<dbReference type="SUPFAM" id="SSF55931">
    <property type="entry name" value="Glutamine synthetase/guanido kinase"/>
    <property type="match status" value="1"/>
</dbReference>
<name>A0A853F8B6_9BURK</name>
<dbReference type="Proteomes" id="UP000580517">
    <property type="component" value="Unassembled WGS sequence"/>
</dbReference>
<dbReference type="GO" id="GO:0046872">
    <property type="term" value="F:metal ion binding"/>
    <property type="evidence" value="ECO:0007669"/>
    <property type="project" value="TreeGrafter"/>
</dbReference>
<keyword evidence="5 8" id="KW-0547">Nucleotide-binding</keyword>
<feature type="domain" description="Glutamate--cysteine ligase" evidence="10">
    <location>
        <begin position="14"/>
        <end position="374"/>
    </location>
</feature>
<keyword evidence="3 8" id="KW-0436">Ligase</keyword>
<dbReference type="RefSeq" id="WP_129968129.1">
    <property type="nucleotide sequence ID" value="NZ_JACCEW010000001.1"/>
</dbReference>
<sequence length="523" mass="58392">MTLSSAGHTTLARNLPLLRGILRGIEKESLRVDVQGALARTPHPPQLGAALTHEHITTDYSEALLELITGTHDSTESLLRELTRTHRYVAAQLGNELLWNQSMPALLPSEADIPIAWYGTSNTGMLKHVYRRGLAERYSKAMQCIAGVHYNFSVPEALWALLGMKGDDTQRRSRGYMALIRNFSRYSWLLMYLFGASPAVSRSFMRNASRHALETLDPDTLHLPYATSLRMSDLGYQNNKAQAELQLCYNDLETFLARMYTAVTTPWPAYEAIGTHRNGEWIQLNTNIIQIENEYYSSIRPKRTTGRCERPISALAERGVQYIEVRCLDIDPYSPIGISTQTAHFMDAFLLFCAAEDSALFPDNGFCVNSHSNFKTVVKEGRKPGLVLIDEGRSISLQDWGMQLVNRIAGYATLLDNALGETGYGDAIETQRKKLCDSALTPSARLLADLRDSGLSLHDFTLRQSQEHSAALKAQPLDPETQRQYARAARDSISQQAALEAGDTIDFDGYVARYNQALGIPRP</sequence>
<evidence type="ECO:0000256" key="3">
    <source>
        <dbReference type="ARBA" id="ARBA00022598"/>
    </source>
</evidence>
<dbReference type="GO" id="GO:0006750">
    <property type="term" value="P:glutathione biosynthetic process"/>
    <property type="evidence" value="ECO:0007669"/>
    <property type="project" value="UniProtKB-UniRule"/>
</dbReference>